<evidence type="ECO:0000313" key="13">
    <source>
        <dbReference type="EMBL" id="HIZ65301.1"/>
    </source>
</evidence>
<keyword evidence="8 11" id="KW-0456">Lyase</keyword>
<feature type="active site" evidence="11">
    <location>
        <position position="11"/>
    </location>
</feature>
<evidence type="ECO:0000256" key="10">
    <source>
        <dbReference type="ARBA" id="ARBA00047838"/>
    </source>
</evidence>
<reference evidence="13" key="2">
    <citation type="submission" date="2021-04" db="EMBL/GenBank/DDBJ databases">
        <authorList>
            <person name="Gilroy R."/>
        </authorList>
    </citation>
    <scope>NUCLEOTIDE SEQUENCE</scope>
    <source>
        <strain evidence="13">1068</strain>
    </source>
</reference>
<dbReference type="InterPro" id="IPR004651">
    <property type="entry name" value="HisF"/>
</dbReference>
<dbReference type="InterPro" id="IPR050064">
    <property type="entry name" value="IGPS_HisA/HisF"/>
</dbReference>
<dbReference type="GO" id="GO:0000107">
    <property type="term" value="F:imidazoleglycerol-phosphate synthase activity"/>
    <property type="evidence" value="ECO:0007669"/>
    <property type="project" value="UniProtKB-UniRule"/>
</dbReference>
<protein>
    <recommendedName>
        <fullName evidence="11">Imidazole glycerol phosphate synthase subunit HisF</fullName>
        <ecNumber evidence="11">4.3.2.10</ecNumber>
    </recommendedName>
    <alternativeName>
        <fullName evidence="11">IGP synthase cyclase subunit</fullName>
    </alternativeName>
    <alternativeName>
        <fullName evidence="11">IGP synthase subunit HisF</fullName>
    </alternativeName>
    <alternativeName>
        <fullName evidence="11">ImGP synthase subunit HisF</fullName>
        <shortName evidence="11">IGPS subunit HisF</shortName>
    </alternativeName>
</protein>
<dbReference type="EC" id="4.3.2.10" evidence="11"/>
<evidence type="ECO:0000256" key="4">
    <source>
        <dbReference type="ARBA" id="ARBA00011152"/>
    </source>
</evidence>
<evidence type="ECO:0000256" key="8">
    <source>
        <dbReference type="ARBA" id="ARBA00023239"/>
    </source>
</evidence>
<comment type="subunit">
    <text evidence="4 11">Heterodimer of HisH and HisF.</text>
</comment>
<evidence type="ECO:0000256" key="11">
    <source>
        <dbReference type="HAMAP-Rule" id="MF_01013"/>
    </source>
</evidence>
<evidence type="ECO:0000256" key="1">
    <source>
        <dbReference type="ARBA" id="ARBA00004496"/>
    </source>
</evidence>
<dbReference type="EMBL" id="DXBG01000126">
    <property type="protein sequence ID" value="HIZ65301.1"/>
    <property type="molecule type" value="Genomic_DNA"/>
</dbReference>
<accession>A0A9D2JS45</accession>
<dbReference type="Pfam" id="PF00977">
    <property type="entry name" value="His_biosynth"/>
    <property type="match status" value="1"/>
</dbReference>
<dbReference type="Gene3D" id="3.20.20.70">
    <property type="entry name" value="Aldolase class I"/>
    <property type="match status" value="1"/>
</dbReference>
<sequence>MLAKRIIPCLDVRDGKVVKGVNFVGIKEVGDPVECAIEYDRQGADEICFLDITATHEGRKTMTDVVRNTARHVFVPLTVGGGIRTVEDFREILRAGADKVSVNSAAVKNPQLIAQAAQMFGSQCVVAAIDARRDKEGVFRVVVHGGRKETELEAVSWAKKCQELGAGEILLTSMDTDGCRDGFDLELTQAVSQAVSIPVIASGGCGKLEHFSQVFEETGADAALAASLFHFRELTVEQVKEHLREHDIPVRT</sequence>
<dbReference type="FunFam" id="3.20.20.70:FF:000006">
    <property type="entry name" value="Imidazole glycerol phosphate synthase subunit HisF"/>
    <property type="match status" value="1"/>
</dbReference>
<comment type="subcellular location">
    <subcellularLocation>
        <location evidence="1 11">Cytoplasm</location>
    </subcellularLocation>
</comment>
<proteinExistence type="inferred from homology"/>
<dbReference type="Proteomes" id="UP000824056">
    <property type="component" value="Unassembled WGS sequence"/>
</dbReference>
<evidence type="ECO:0000256" key="6">
    <source>
        <dbReference type="ARBA" id="ARBA00022605"/>
    </source>
</evidence>
<dbReference type="NCBIfam" id="TIGR00735">
    <property type="entry name" value="hisF"/>
    <property type="match status" value="1"/>
</dbReference>
<organism evidence="13 14">
    <name type="scientific">Candidatus Blautia pullicola</name>
    <dbReference type="NCBI Taxonomy" id="2838498"/>
    <lineage>
        <taxon>Bacteria</taxon>
        <taxon>Bacillati</taxon>
        <taxon>Bacillota</taxon>
        <taxon>Clostridia</taxon>
        <taxon>Lachnospirales</taxon>
        <taxon>Lachnospiraceae</taxon>
        <taxon>Blautia</taxon>
    </lineage>
</organism>
<comment type="caution">
    <text evidence="13">The sequence shown here is derived from an EMBL/GenBank/DDBJ whole genome shotgun (WGS) entry which is preliminary data.</text>
</comment>
<evidence type="ECO:0000256" key="12">
    <source>
        <dbReference type="RuleBase" id="RU003657"/>
    </source>
</evidence>
<comment type="similarity">
    <text evidence="3 11 12">Belongs to the HisA/HisF family.</text>
</comment>
<feature type="active site" evidence="11">
    <location>
        <position position="130"/>
    </location>
</feature>
<name>A0A9D2JS45_9FIRM</name>
<keyword evidence="6 11" id="KW-0028">Amino-acid biosynthesis</keyword>
<dbReference type="GO" id="GO:0000105">
    <property type="term" value="P:L-histidine biosynthetic process"/>
    <property type="evidence" value="ECO:0007669"/>
    <property type="project" value="UniProtKB-UniRule"/>
</dbReference>
<gene>
    <name evidence="11 13" type="primary">hisF</name>
    <name evidence="13" type="ORF">H9809_05275</name>
</gene>
<evidence type="ECO:0000256" key="3">
    <source>
        <dbReference type="ARBA" id="ARBA00009667"/>
    </source>
</evidence>
<reference evidence="13" key="1">
    <citation type="journal article" date="2021" name="PeerJ">
        <title>Extensive microbial diversity within the chicken gut microbiome revealed by metagenomics and culture.</title>
        <authorList>
            <person name="Gilroy R."/>
            <person name="Ravi A."/>
            <person name="Getino M."/>
            <person name="Pursley I."/>
            <person name="Horton D.L."/>
            <person name="Alikhan N.F."/>
            <person name="Baker D."/>
            <person name="Gharbi K."/>
            <person name="Hall N."/>
            <person name="Watson M."/>
            <person name="Adriaenssens E.M."/>
            <person name="Foster-Nyarko E."/>
            <person name="Jarju S."/>
            <person name="Secka A."/>
            <person name="Antonio M."/>
            <person name="Oren A."/>
            <person name="Chaudhuri R.R."/>
            <person name="La Ragione R."/>
            <person name="Hildebrand F."/>
            <person name="Pallen M.J."/>
        </authorList>
    </citation>
    <scope>NUCLEOTIDE SEQUENCE</scope>
    <source>
        <strain evidence="13">1068</strain>
    </source>
</reference>
<dbReference type="PANTHER" id="PTHR21235">
    <property type="entry name" value="IMIDAZOLE GLYCEROL PHOSPHATE SYNTHASE SUBUNIT HISF/H IGP SYNTHASE SUBUNIT HISF/H"/>
    <property type="match status" value="1"/>
</dbReference>
<comment type="pathway">
    <text evidence="2 11">Amino-acid biosynthesis; L-histidine biosynthesis; L-histidine from 5-phospho-alpha-D-ribose 1-diphosphate: step 5/9.</text>
</comment>
<dbReference type="CDD" id="cd04731">
    <property type="entry name" value="HisF"/>
    <property type="match status" value="1"/>
</dbReference>
<evidence type="ECO:0000256" key="9">
    <source>
        <dbReference type="ARBA" id="ARBA00025475"/>
    </source>
</evidence>
<evidence type="ECO:0000256" key="2">
    <source>
        <dbReference type="ARBA" id="ARBA00005091"/>
    </source>
</evidence>
<dbReference type="GO" id="GO:0016829">
    <property type="term" value="F:lyase activity"/>
    <property type="evidence" value="ECO:0007669"/>
    <property type="project" value="UniProtKB-KW"/>
</dbReference>
<dbReference type="InterPro" id="IPR011060">
    <property type="entry name" value="RibuloseP-bd_barrel"/>
</dbReference>
<dbReference type="AlphaFoldDB" id="A0A9D2JS45"/>
<dbReference type="GO" id="GO:0005737">
    <property type="term" value="C:cytoplasm"/>
    <property type="evidence" value="ECO:0007669"/>
    <property type="project" value="UniProtKB-SubCell"/>
</dbReference>
<evidence type="ECO:0000256" key="5">
    <source>
        <dbReference type="ARBA" id="ARBA00022490"/>
    </source>
</evidence>
<dbReference type="HAMAP" id="MF_01013">
    <property type="entry name" value="HisF"/>
    <property type="match status" value="1"/>
</dbReference>
<dbReference type="InterPro" id="IPR013785">
    <property type="entry name" value="Aldolase_TIM"/>
</dbReference>
<comment type="catalytic activity">
    <reaction evidence="10 11">
        <text>5-[(5-phospho-1-deoxy-D-ribulos-1-ylimino)methylamino]-1-(5-phospho-beta-D-ribosyl)imidazole-4-carboxamide + L-glutamine = D-erythro-1-(imidazol-4-yl)glycerol 3-phosphate + 5-amino-1-(5-phospho-beta-D-ribosyl)imidazole-4-carboxamide + L-glutamate + H(+)</text>
        <dbReference type="Rhea" id="RHEA:24793"/>
        <dbReference type="ChEBI" id="CHEBI:15378"/>
        <dbReference type="ChEBI" id="CHEBI:29985"/>
        <dbReference type="ChEBI" id="CHEBI:58278"/>
        <dbReference type="ChEBI" id="CHEBI:58359"/>
        <dbReference type="ChEBI" id="CHEBI:58475"/>
        <dbReference type="ChEBI" id="CHEBI:58525"/>
        <dbReference type="EC" id="4.3.2.10"/>
    </reaction>
</comment>
<dbReference type="InterPro" id="IPR006062">
    <property type="entry name" value="His_biosynth"/>
</dbReference>
<evidence type="ECO:0000313" key="14">
    <source>
        <dbReference type="Proteomes" id="UP000824056"/>
    </source>
</evidence>
<keyword evidence="5 11" id="KW-0963">Cytoplasm</keyword>
<comment type="function">
    <text evidence="9 11">IGPS catalyzes the conversion of PRFAR and glutamine to IGP, AICAR and glutamate. The HisF subunit catalyzes the cyclization activity that produces IGP and AICAR from PRFAR using the ammonia provided by the HisH subunit.</text>
</comment>
<dbReference type="SUPFAM" id="SSF51366">
    <property type="entry name" value="Ribulose-phoshate binding barrel"/>
    <property type="match status" value="1"/>
</dbReference>
<evidence type="ECO:0000256" key="7">
    <source>
        <dbReference type="ARBA" id="ARBA00023102"/>
    </source>
</evidence>
<keyword evidence="7 11" id="KW-0368">Histidine biosynthesis</keyword>
<dbReference type="PANTHER" id="PTHR21235:SF2">
    <property type="entry name" value="IMIDAZOLE GLYCEROL PHOSPHATE SYNTHASE HISHF"/>
    <property type="match status" value="1"/>
</dbReference>